<feature type="compositionally biased region" description="Gly residues" evidence="3">
    <location>
        <begin position="70"/>
        <end position="81"/>
    </location>
</feature>
<dbReference type="PROSITE" id="PS51257">
    <property type="entry name" value="PROKAR_LIPOPROTEIN"/>
    <property type="match status" value="1"/>
</dbReference>
<evidence type="ECO:0000313" key="7">
    <source>
        <dbReference type="Proteomes" id="UP000077381"/>
    </source>
</evidence>
<evidence type="ECO:0000256" key="1">
    <source>
        <dbReference type="ARBA" id="ARBA00010062"/>
    </source>
</evidence>
<dbReference type="Proteomes" id="UP000077381">
    <property type="component" value="Unassembled WGS sequence"/>
</dbReference>
<dbReference type="AlphaFoldDB" id="A0A177HQ94"/>
<name>A0A177HQ94_9ACTN</name>
<organism evidence="6 7">
    <name type="scientific">Streptomyces jeddahensis</name>
    <dbReference type="NCBI Taxonomy" id="1716141"/>
    <lineage>
        <taxon>Bacteria</taxon>
        <taxon>Bacillati</taxon>
        <taxon>Actinomycetota</taxon>
        <taxon>Actinomycetes</taxon>
        <taxon>Kitasatosporales</taxon>
        <taxon>Streptomycetaceae</taxon>
        <taxon>Streptomyces</taxon>
    </lineage>
</organism>
<feature type="compositionally biased region" description="Low complexity" evidence="3">
    <location>
        <begin position="49"/>
        <end position="69"/>
    </location>
</feature>
<feature type="region of interest" description="Disordered" evidence="3">
    <location>
        <begin position="38"/>
        <end position="110"/>
    </location>
</feature>
<proteinExistence type="inferred from homology"/>
<dbReference type="PANTHER" id="PTHR47235:SF1">
    <property type="entry name" value="BLR6548 PROTEIN"/>
    <property type="match status" value="1"/>
</dbReference>
<dbReference type="STRING" id="1716141.STSP_37100"/>
<dbReference type="EMBL" id="LOHS01000084">
    <property type="protein sequence ID" value="OAH13063.1"/>
    <property type="molecule type" value="Genomic_DNA"/>
</dbReference>
<dbReference type="InterPro" id="IPR028081">
    <property type="entry name" value="Leu-bd"/>
</dbReference>
<evidence type="ECO:0000256" key="2">
    <source>
        <dbReference type="ARBA" id="ARBA00022729"/>
    </source>
</evidence>
<feature type="domain" description="Leucine-binding protein" evidence="5">
    <location>
        <begin position="111"/>
        <end position="451"/>
    </location>
</feature>
<dbReference type="Gene3D" id="3.40.50.2300">
    <property type="match status" value="2"/>
</dbReference>
<dbReference type="RefSeq" id="WP_157902857.1">
    <property type="nucleotide sequence ID" value="NZ_LOHS01000084.1"/>
</dbReference>
<evidence type="ECO:0000256" key="4">
    <source>
        <dbReference type="SAM" id="SignalP"/>
    </source>
</evidence>
<dbReference type="PATRIC" id="fig|1716141.3.peg.3898"/>
<evidence type="ECO:0000313" key="6">
    <source>
        <dbReference type="EMBL" id="OAH13063.1"/>
    </source>
</evidence>
<dbReference type="Pfam" id="PF13458">
    <property type="entry name" value="Peripla_BP_6"/>
    <property type="match status" value="1"/>
</dbReference>
<comment type="similarity">
    <text evidence="1">Belongs to the leucine-binding protein family.</text>
</comment>
<feature type="compositionally biased region" description="Gly residues" evidence="3">
    <location>
        <begin position="89"/>
        <end position="107"/>
    </location>
</feature>
<feature type="chain" id="PRO_5038682560" description="Leucine-binding protein domain-containing protein" evidence="4">
    <location>
        <begin position="23"/>
        <end position="471"/>
    </location>
</feature>
<dbReference type="PANTHER" id="PTHR47235">
    <property type="entry name" value="BLR6548 PROTEIN"/>
    <property type="match status" value="1"/>
</dbReference>
<dbReference type="OrthoDB" id="26870at2"/>
<dbReference type="InterPro" id="IPR028082">
    <property type="entry name" value="Peripla_BP_I"/>
</dbReference>
<gene>
    <name evidence="6" type="ORF">STSP_37100</name>
</gene>
<sequence length="471" mass="47425">MTPLRTHSTLAAVAVLSLVLTACGTRLDHDTIVRAAAGNGQAGTGEGTGETLPGADGAADGSSGEAAAGDSGGSGSTGGRGGESDENGGRSGGSGTSGGESNGGKTKGGSTIVIGSVGTYSGPGGVAFAQGPRALQAWAAAVNAKGGIDGRRVQVIVMDDGADAAKGRSQVQELVEERKAVAIVASFTTTHTLAAWKSYVEKKKVPVVGGDCSTTLWSNSPMMFSQCPASATAMDGLVNIGAKYGKGKKIGGLICTESDACSHAGNHVFGDGRAAERFGLDPVYQAKISLTQPDYTAECIQARNAGVELLMVTGDPNTVARVASSCRRQNFTPQFLQPGATVAADTAAKPGLSDALASMPVFPFAGASSSAISEFDAAWKKYGGGRAAGPAAAQGWASAKVFEKAARGADDISRAGLVKELYTFRGERFGGLTVPLGYVAGKGTTDSKCTFFMRGSGGKWTAPSSGKPVCW</sequence>
<evidence type="ECO:0000256" key="3">
    <source>
        <dbReference type="SAM" id="MobiDB-lite"/>
    </source>
</evidence>
<keyword evidence="2 4" id="KW-0732">Signal</keyword>
<accession>A0A177HQ94</accession>
<dbReference type="SUPFAM" id="SSF53822">
    <property type="entry name" value="Periplasmic binding protein-like I"/>
    <property type="match status" value="1"/>
</dbReference>
<feature type="signal peptide" evidence="4">
    <location>
        <begin position="1"/>
        <end position="22"/>
    </location>
</feature>
<keyword evidence="7" id="KW-1185">Reference proteome</keyword>
<evidence type="ECO:0000259" key="5">
    <source>
        <dbReference type="Pfam" id="PF13458"/>
    </source>
</evidence>
<reference evidence="6 7" key="1">
    <citation type="submission" date="2015-12" db="EMBL/GenBank/DDBJ databases">
        <title>Genome sequence of Streptomyces sp. G25.</title>
        <authorList>
            <person name="Poehlein A."/>
            <person name="Roettig A."/>
            <person name="Hiessl S."/>
            <person name="Hauschild P."/>
            <person name="Schauer J."/>
            <person name="Madkour M.H."/>
            <person name="Al-Ansari A.M."/>
            <person name="Almakishah N.H."/>
            <person name="Steinbuechel A."/>
            <person name="Daniel R."/>
        </authorList>
    </citation>
    <scope>NUCLEOTIDE SEQUENCE [LARGE SCALE GENOMIC DNA]</scope>
    <source>
        <strain evidence="7">G25(2015)</strain>
    </source>
</reference>
<comment type="caution">
    <text evidence="6">The sequence shown here is derived from an EMBL/GenBank/DDBJ whole genome shotgun (WGS) entry which is preliminary data.</text>
</comment>
<protein>
    <recommendedName>
        <fullName evidence="5">Leucine-binding protein domain-containing protein</fullName>
    </recommendedName>
</protein>